<evidence type="ECO:0000256" key="2">
    <source>
        <dbReference type="SAM" id="SignalP"/>
    </source>
</evidence>
<reference evidence="3 4" key="1">
    <citation type="submission" date="2018-08" db="EMBL/GenBank/DDBJ databases">
        <title>A genome reference for cultivated species of the human gut microbiota.</title>
        <authorList>
            <person name="Zou Y."/>
            <person name="Xue W."/>
            <person name="Luo G."/>
        </authorList>
    </citation>
    <scope>NUCLEOTIDE SEQUENCE [LARGE SCALE GENOMIC DNA]</scope>
    <source>
        <strain evidence="3 4">AF19-21</strain>
    </source>
</reference>
<feature type="region of interest" description="Disordered" evidence="1">
    <location>
        <begin position="26"/>
        <end position="46"/>
    </location>
</feature>
<gene>
    <name evidence="3" type="ORF">DWX41_11405</name>
</gene>
<proteinExistence type="predicted"/>
<dbReference type="Proteomes" id="UP000261111">
    <property type="component" value="Unassembled WGS sequence"/>
</dbReference>
<dbReference type="SUPFAM" id="SSF53850">
    <property type="entry name" value="Periplasmic binding protein-like II"/>
    <property type="match status" value="1"/>
</dbReference>
<dbReference type="PROSITE" id="PS51257">
    <property type="entry name" value="PROKAR_LIPOPROTEIN"/>
    <property type="match status" value="1"/>
</dbReference>
<name>A0A3E2WVR8_9FIRM</name>
<dbReference type="PANTHER" id="PTHR43649">
    <property type="entry name" value="ARABINOSE-BINDING PROTEIN-RELATED"/>
    <property type="match status" value="1"/>
</dbReference>
<protein>
    <submittedName>
        <fullName evidence="3">Carbohydrate ABC transporter substrate-binding protein</fullName>
    </submittedName>
</protein>
<dbReference type="Pfam" id="PF01547">
    <property type="entry name" value="SBP_bac_1"/>
    <property type="match status" value="1"/>
</dbReference>
<evidence type="ECO:0000313" key="3">
    <source>
        <dbReference type="EMBL" id="RGC31828.1"/>
    </source>
</evidence>
<dbReference type="RefSeq" id="WP_025654540.1">
    <property type="nucleotide sequence ID" value="NZ_QVIA01000011.1"/>
</dbReference>
<dbReference type="EMBL" id="QVIA01000011">
    <property type="protein sequence ID" value="RGC31828.1"/>
    <property type="molecule type" value="Genomic_DNA"/>
</dbReference>
<dbReference type="AlphaFoldDB" id="A0A3E2WVR8"/>
<feature type="signal peptide" evidence="2">
    <location>
        <begin position="1"/>
        <end position="21"/>
    </location>
</feature>
<dbReference type="InterPro" id="IPR006059">
    <property type="entry name" value="SBP"/>
</dbReference>
<dbReference type="PANTHER" id="PTHR43649:SF17">
    <property type="entry name" value="ABC TRANSPORTER SOLUTE BINDING PROTEIN-SUGAR TRANSPORT"/>
    <property type="match status" value="1"/>
</dbReference>
<organism evidence="3 4">
    <name type="scientific">Hungatella hathewayi</name>
    <dbReference type="NCBI Taxonomy" id="154046"/>
    <lineage>
        <taxon>Bacteria</taxon>
        <taxon>Bacillati</taxon>
        <taxon>Bacillota</taxon>
        <taxon>Clostridia</taxon>
        <taxon>Lachnospirales</taxon>
        <taxon>Lachnospiraceae</taxon>
        <taxon>Hungatella</taxon>
    </lineage>
</organism>
<accession>A0A3E2WVR8</accession>
<evidence type="ECO:0000313" key="4">
    <source>
        <dbReference type="Proteomes" id="UP000261111"/>
    </source>
</evidence>
<comment type="caution">
    <text evidence="3">The sequence shown here is derived from an EMBL/GenBank/DDBJ whole genome shotgun (WGS) entry which is preliminary data.</text>
</comment>
<dbReference type="GeneID" id="93332486"/>
<dbReference type="InterPro" id="IPR050490">
    <property type="entry name" value="Bact_solute-bd_prot1"/>
</dbReference>
<keyword evidence="2" id="KW-0732">Signal</keyword>
<feature type="chain" id="PRO_5039367523" evidence="2">
    <location>
        <begin position="22"/>
        <end position="461"/>
    </location>
</feature>
<evidence type="ECO:0000256" key="1">
    <source>
        <dbReference type="SAM" id="MobiDB-lite"/>
    </source>
</evidence>
<sequence>MKKKVLSILLVLAMCFGMLTACGGGSGGGSGTDSEDAKESKSESDDDTVELSMWFWGATSEQQEAMSKHLVDKFNEAHPGFQMTVEYRSSVNKDMAVALSADEGPDIVYESSPSLALTYIQAGKYANLDEYAEKYGWKDKVLGCMYDSGMYEGSLYSLPMGMNVIGMVYNKEVLKENNWEVPKTVDELTKIMDEAMEKGMYGSVTGSKGWQPTNEDYTSLFLNSFGGADNVYAALTDELPWTDASLTDAIKTSAEWYQKGYLGTDYLSLDWADSAALLAEGRAPFYFGPMKFIQNLMSYADKDTFGFTAFPSTSADSPAIYTVGATGLLAINEQTEYKDECAEFLDMMMTNDFVAKMANDWPGYWAVPLTTLNEIDMGQFSGLPLMFMQGITEACAAIDEGNFGYYNSSYMPAEAFDLMYKVDSVWLGDKDAETFMKEIDDAFQKDFDAGSCPICPAPAGK</sequence>
<dbReference type="Gene3D" id="3.40.190.10">
    <property type="entry name" value="Periplasmic binding protein-like II"/>
    <property type="match status" value="2"/>
</dbReference>